<feature type="compositionally biased region" description="Gly residues" evidence="1">
    <location>
        <begin position="137"/>
        <end position="151"/>
    </location>
</feature>
<keyword evidence="3" id="KW-1185">Reference proteome</keyword>
<dbReference type="Proteomes" id="UP000001449">
    <property type="component" value="Chromosome 9"/>
</dbReference>
<dbReference type="RefSeq" id="XP_002292197.1">
    <property type="nucleotide sequence ID" value="XM_002292161.1"/>
</dbReference>
<feature type="region of interest" description="Disordered" evidence="1">
    <location>
        <begin position="122"/>
        <end position="151"/>
    </location>
</feature>
<feature type="compositionally biased region" description="Polar residues" evidence="1">
    <location>
        <begin position="56"/>
        <end position="67"/>
    </location>
</feature>
<gene>
    <name evidence="2" type="ORF">THAPSDRAFT_7903</name>
</gene>
<evidence type="ECO:0000313" key="3">
    <source>
        <dbReference type="Proteomes" id="UP000001449"/>
    </source>
</evidence>
<accession>B8C7V1</accession>
<feature type="region of interest" description="Disordered" evidence="1">
    <location>
        <begin position="1"/>
        <end position="97"/>
    </location>
</feature>
<organism evidence="2 3">
    <name type="scientific">Thalassiosira pseudonana</name>
    <name type="common">Marine diatom</name>
    <name type="synonym">Cyclotella nana</name>
    <dbReference type="NCBI Taxonomy" id="35128"/>
    <lineage>
        <taxon>Eukaryota</taxon>
        <taxon>Sar</taxon>
        <taxon>Stramenopiles</taxon>
        <taxon>Ochrophyta</taxon>
        <taxon>Bacillariophyta</taxon>
        <taxon>Coscinodiscophyceae</taxon>
        <taxon>Thalassiosirophycidae</taxon>
        <taxon>Thalassiosirales</taxon>
        <taxon>Thalassiosiraceae</taxon>
        <taxon>Thalassiosira</taxon>
    </lineage>
</organism>
<proteinExistence type="predicted"/>
<evidence type="ECO:0000256" key="1">
    <source>
        <dbReference type="SAM" id="MobiDB-lite"/>
    </source>
</evidence>
<evidence type="ECO:0000313" key="2">
    <source>
        <dbReference type="EMBL" id="EED90172.1"/>
    </source>
</evidence>
<sequence length="182" mass="19510">MNTTMQTNNTLAGDTTMDEQIKSQEQTTENSDTTNNEDEPPRRRVNSRRGRVAPGLSSSLTIKSTPGESRRSENAALKSSLTSSMRDRRAGLAATRGRLSVSFTDQKGLTGADVEEILKGFGSDEEEEGEQSLNSLTGGGGGMLGGAGMRGGFNRRAQLQAIQSQKSMAFNFDPADLEVDDD</sequence>
<dbReference type="HOGENOM" id="CLU_1484894_0_0_1"/>
<dbReference type="EMBL" id="CM000645">
    <property type="protein sequence ID" value="EED90172.1"/>
    <property type="molecule type" value="Genomic_DNA"/>
</dbReference>
<dbReference type="PaxDb" id="35128-Thaps7903"/>
<name>B8C7V1_THAPS</name>
<dbReference type="KEGG" id="tps:THAPSDRAFT_7903"/>
<dbReference type="GeneID" id="7449277"/>
<reference evidence="2 3" key="1">
    <citation type="journal article" date="2004" name="Science">
        <title>The genome of the diatom Thalassiosira pseudonana: ecology, evolution, and metabolism.</title>
        <authorList>
            <person name="Armbrust E.V."/>
            <person name="Berges J.A."/>
            <person name="Bowler C."/>
            <person name="Green B.R."/>
            <person name="Martinez D."/>
            <person name="Putnam N.H."/>
            <person name="Zhou S."/>
            <person name="Allen A.E."/>
            <person name="Apt K.E."/>
            <person name="Bechner M."/>
            <person name="Brzezinski M.A."/>
            <person name="Chaal B.K."/>
            <person name="Chiovitti A."/>
            <person name="Davis A.K."/>
            <person name="Demarest M.S."/>
            <person name="Detter J.C."/>
            <person name="Glavina T."/>
            <person name="Goodstein D."/>
            <person name="Hadi M.Z."/>
            <person name="Hellsten U."/>
            <person name="Hildebrand M."/>
            <person name="Jenkins B.D."/>
            <person name="Jurka J."/>
            <person name="Kapitonov V.V."/>
            <person name="Kroger N."/>
            <person name="Lau W.W."/>
            <person name="Lane T.W."/>
            <person name="Larimer F.W."/>
            <person name="Lippmeier J.C."/>
            <person name="Lucas S."/>
            <person name="Medina M."/>
            <person name="Montsant A."/>
            <person name="Obornik M."/>
            <person name="Parker M.S."/>
            <person name="Palenik B."/>
            <person name="Pazour G.J."/>
            <person name="Richardson P.M."/>
            <person name="Rynearson T.A."/>
            <person name="Saito M.A."/>
            <person name="Schwartz D.C."/>
            <person name="Thamatrakoln K."/>
            <person name="Valentin K."/>
            <person name="Vardi A."/>
            <person name="Wilkerson F.P."/>
            <person name="Rokhsar D.S."/>
        </authorList>
    </citation>
    <scope>NUCLEOTIDE SEQUENCE [LARGE SCALE GENOMIC DNA]</scope>
    <source>
        <strain evidence="2 3">CCMP1335</strain>
    </source>
</reference>
<reference evidence="2 3" key="2">
    <citation type="journal article" date="2008" name="Nature">
        <title>The Phaeodactylum genome reveals the evolutionary history of diatom genomes.</title>
        <authorList>
            <person name="Bowler C."/>
            <person name="Allen A.E."/>
            <person name="Badger J.H."/>
            <person name="Grimwood J."/>
            <person name="Jabbari K."/>
            <person name="Kuo A."/>
            <person name="Maheswari U."/>
            <person name="Martens C."/>
            <person name="Maumus F."/>
            <person name="Otillar R.P."/>
            <person name="Rayko E."/>
            <person name="Salamov A."/>
            <person name="Vandepoele K."/>
            <person name="Beszteri B."/>
            <person name="Gruber A."/>
            <person name="Heijde M."/>
            <person name="Katinka M."/>
            <person name="Mock T."/>
            <person name="Valentin K."/>
            <person name="Verret F."/>
            <person name="Berges J.A."/>
            <person name="Brownlee C."/>
            <person name="Cadoret J.P."/>
            <person name="Chiovitti A."/>
            <person name="Choi C.J."/>
            <person name="Coesel S."/>
            <person name="De Martino A."/>
            <person name="Detter J.C."/>
            <person name="Durkin C."/>
            <person name="Falciatore A."/>
            <person name="Fournet J."/>
            <person name="Haruta M."/>
            <person name="Huysman M.J."/>
            <person name="Jenkins B.D."/>
            <person name="Jiroutova K."/>
            <person name="Jorgensen R.E."/>
            <person name="Joubert Y."/>
            <person name="Kaplan A."/>
            <person name="Kroger N."/>
            <person name="Kroth P.G."/>
            <person name="La Roche J."/>
            <person name="Lindquist E."/>
            <person name="Lommer M."/>
            <person name="Martin-Jezequel V."/>
            <person name="Lopez P.J."/>
            <person name="Lucas S."/>
            <person name="Mangogna M."/>
            <person name="McGinnis K."/>
            <person name="Medlin L.K."/>
            <person name="Montsant A."/>
            <person name="Oudot-Le Secq M.P."/>
            <person name="Napoli C."/>
            <person name="Obornik M."/>
            <person name="Parker M.S."/>
            <person name="Petit J.L."/>
            <person name="Porcel B.M."/>
            <person name="Poulsen N."/>
            <person name="Robison M."/>
            <person name="Rychlewski L."/>
            <person name="Rynearson T.A."/>
            <person name="Schmutz J."/>
            <person name="Shapiro H."/>
            <person name="Siaut M."/>
            <person name="Stanley M."/>
            <person name="Sussman M.R."/>
            <person name="Taylor A.R."/>
            <person name="Vardi A."/>
            <person name="von Dassow P."/>
            <person name="Vyverman W."/>
            <person name="Willis A."/>
            <person name="Wyrwicz L.S."/>
            <person name="Rokhsar D.S."/>
            <person name="Weissenbach J."/>
            <person name="Armbrust E.V."/>
            <person name="Green B.R."/>
            <person name="Van de Peer Y."/>
            <person name="Grigoriev I.V."/>
        </authorList>
    </citation>
    <scope>NUCLEOTIDE SEQUENCE [LARGE SCALE GENOMIC DNA]</scope>
    <source>
        <strain evidence="2 3">CCMP1335</strain>
    </source>
</reference>
<feature type="compositionally biased region" description="Polar residues" evidence="1">
    <location>
        <begin position="1"/>
        <end position="13"/>
    </location>
</feature>
<dbReference type="InParanoid" id="B8C7V1"/>
<feature type="compositionally biased region" description="Low complexity" evidence="1">
    <location>
        <begin position="23"/>
        <end position="34"/>
    </location>
</feature>
<dbReference type="AlphaFoldDB" id="B8C7V1"/>
<protein>
    <submittedName>
        <fullName evidence="2">Uncharacterized protein</fullName>
    </submittedName>
</protein>